<comment type="caution">
    <text evidence="5">The sequence shown here is derived from an EMBL/GenBank/DDBJ whole genome shotgun (WGS) entry which is preliminary data.</text>
</comment>
<evidence type="ECO:0000256" key="1">
    <source>
        <dbReference type="ARBA" id="ARBA00022729"/>
    </source>
</evidence>
<feature type="transmembrane region" description="Helical" evidence="3">
    <location>
        <begin position="160"/>
        <end position="181"/>
    </location>
</feature>
<feature type="domain" description="S-locus glycoprotein" evidence="4">
    <location>
        <begin position="70"/>
        <end position="103"/>
    </location>
</feature>
<reference evidence="5 6" key="1">
    <citation type="journal article" date="2021" name="BMC Genomics">
        <title>Datura genome reveals duplications of psychoactive alkaloid biosynthetic genes and high mutation rate following tissue culture.</title>
        <authorList>
            <person name="Rajewski A."/>
            <person name="Carter-House D."/>
            <person name="Stajich J."/>
            <person name="Litt A."/>
        </authorList>
    </citation>
    <scope>NUCLEOTIDE SEQUENCE [LARGE SCALE GENOMIC DNA]</scope>
    <source>
        <strain evidence="5">AR-01</strain>
    </source>
</reference>
<dbReference type="InterPro" id="IPR000858">
    <property type="entry name" value="S_locus_glycoprot_dom"/>
</dbReference>
<keyword evidence="2" id="KW-1015">Disulfide bond</keyword>
<accession>A0ABS8STX8</accession>
<dbReference type="PANTHER" id="PTHR32444">
    <property type="entry name" value="BULB-TYPE LECTIN DOMAIN-CONTAINING PROTEIN"/>
    <property type="match status" value="1"/>
</dbReference>
<evidence type="ECO:0000256" key="2">
    <source>
        <dbReference type="ARBA" id="ARBA00023157"/>
    </source>
</evidence>
<sequence length="228" mass="25696">MGMKLGGKFCNWQEVYLSSWKNEENPAPGDFTYHCDPSGYPQNIVKNGSDVVYSSGPWNGRYFSGTQNSRQDNCDMYKLCGAYGSCNSQDSPVCGCLDKFVPNNSDAWKKTDWSGGCVRRTELNCLQGDEGIQRRARYLHRMAASESDSLEQSEGKKRKVLFWILPLSVGLILVFLSLLIYHRRRKKALELKSKGGSGCGGNYKMNYNSDKLRGGFGPVYKAYLKDRK</sequence>
<keyword evidence="3" id="KW-0472">Membrane</keyword>
<keyword evidence="1" id="KW-0732">Signal</keyword>
<keyword evidence="6" id="KW-1185">Reference proteome</keyword>
<keyword evidence="3" id="KW-0812">Transmembrane</keyword>
<name>A0ABS8STX8_DATST</name>
<dbReference type="Proteomes" id="UP000823775">
    <property type="component" value="Unassembled WGS sequence"/>
</dbReference>
<evidence type="ECO:0000313" key="6">
    <source>
        <dbReference type="Proteomes" id="UP000823775"/>
    </source>
</evidence>
<proteinExistence type="predicted"/>
<organism evidence="5 6">
    <name type="scientific">Datura stramonium</name>
    <name type="common">Jimsonweed</name>
    <name type="synonym">Common thornapple</name>
    <dbReference type="NCBI Taxonomy" id="4076"/>
    <lineage>
        <taxon>Eukaryota</taxon>
        <taxon>Viridiplantae</taxon>
        <taxon>Streptophyta</taxon>
        <taxon>Embryophyta</taxon>
        <taxon>Tracheophyta</taxon>
        <taxon>Spermatophyta</taxon>
        <taxon>Magnoliopsida</taxon>
        <taxon>eudicotyledons</taxon>
        <taxon>Gunneridae</taxon>
        <taxon>Pentapetalae</taxon>
        <taxon>asterids</taxon>
        <taxon>lamiids</taxon>
        <taxon>Solanales</taxon>
        <taxon>Solanaceae</taxon>
        <taxon>Solanoideae</taxon>
        <taxon>Datureae</taxon>
        <taxon>Datura</taxon>
    </lineage>
</organism>
<dbReference type="PANTHER" id="PTHR32444:SF183">
    <property type="entry name" value="APPLE DOMAIN-CONTAINING PROTEIN"/>
    <property type="match status" value="1"/>
</dbReference>
<evidence type="ECO:0000259" key="4">
    <source>
        <dbReference type="Pfam" id="PF00954"/>
    </source>
</evidence>
<gene>
    <name evidence="5" type="ORF">HAX54_048206</name>
</gene>
<dbReference type="Pfam" id="PF00954">
    <property type="entry name" value="S_locus_glycop"/>
    <property type="match status" value="1"/>
</dbReference>
<evidence type="ECO:0000256" key="3">
    <source>
        <dbReference type="SAM" id="Phobius"/>
    </source>
</evidence>
<evidence type="ECO:0000313" key="5">
    <source>
        <dbReference type="EMBL" id="MCD7462298.1"/>
    </source>
</evidence>
<keyword evidence="3" id="KW-1133">Transmembrane helix</keyword>
<protein>
    <recommendedName>
        <fullName evidence="4">S-locus glycoprotein domain-containing protein</fullName>
    </recommendedName>
</protein>
<dbReference type="EMBL" id="JACEIK010000792">
    <property type="protein sequence ID" value="MCD7462298.1"/>
    <property type="molecule type" value="Genomic_DNA"/>
</dbReference>